<sequence length="71" mass="8231">MMPHRAESAYIPLNQCGDKVQELSFVRTDSKEFKSVLRSDFVRSSFSEAERESLIRSDNSFIVSEHTFNQD</sequence>
<name>A0A835GIA8_SPOEX</name>
<protein>
    <submittedName>
        <fullName evidence="1">Uncharacterized protein</fullName>
    </submittedName>
</protein>
<accession>A0A835GIA8</accession>
<comment type="caution">
    <text evidence="1">The sequence shown here is derived from an EMBL/GenBank/DDBJ whole genome shotgun (WGS) entry which is preliminary data.</text>
</comment>
<evidence type="ECO:0000313" key="1">
    <source>
        <dbReference type="EMBL" id="KAF9418324.1"/>
    </source>
</evidence>
<organism evidence="1 2">
    <name type="scientific">Spodoptera exigua</name>
    <name type="common">Beet armyworm</name>
    <name type="synonym">Noctua fulgens</name>
    <dbReference type="NCBI Taxonomy" id="7107"/>
    <lineage>
        <taxon>Eukaryota</taxon>
        <taxon>Metazoa</taxon>
        <taxon>Ecdysozoa</taxon>
        <taxon>Arthropoda</taxon>
        <taxon>Hexapoda</taxon>
        <taxon>Insecta</taxon>
        <taxon>Pterygota</taxon>
        <taxon>Neoptera</taxon>
        <taxon>Endopterygota</taxon>
        <taxon>Lepidoptera</taxon>
        <taxon>Glossata</taxon>
        <taxon>Ditrysia</taxon>
        <taxon>Noctuoidea</taxon>
        <taxon>Noctuidae</taxon>
        <taxon>Amphipyrinae</taxon>
        <taxon>Spodoptera</taxon>
    </lineage>
</organism>
<evidence type="ECO:0000313" key="2">
    <source>
        <dbReference type="Proteomes" id="UP000648187"/>
    </source>
</evidence>
<gene>
    <name evidence="1" type="ORF">HW555_004857</name>
</gene>
<proteinExistence type="predicted"/>
<keyword evidence="2" id="KW-1185">Reference proteome</keyword>
<reference evidence="1" key="1">
    <citation type="submission" date="2020-08" db="EMBL/GenBank/DDBJ databases">
        <title>Spodoptera exigua strain:BAW_Kor-Di-RS1 Genome sequencing and assembly.</title>
        <authorList>
            <person name="Kim J."/>
            <person name="Nam H.Y."/>
            <person name="Kwon M."/>
            <person name="Choi J.H."/>
            <person name="Cho S.R."/>
            <person name="Kim G.-H."/>
        </authorList>
    </citation>
    <scope>NUCLEOTIDE SEQUENCE</scope>
    <source>
        <strain evidence="1">BAW_Kor-Di-RS1</strain>
        <tissue evidence="1">Whole-body</tissue>
    </source>
</reference>
<dbReference type="Proteomes" id="UP000648187">
    <property type="component" value="Unassembled WGS sequence"/>
</dbReference>
<dbReference type="EMBL" id="JACKWZ010000057">
    <property type="protein sequence ID" value="KAF9418324.1"/>
    <property type="molecule type" value="Genomic_DNA"/>
</dbReference>
<dbReference type="AlphaFoldDB" id="A0A835GIA8"/>